<dbReference type="CDD" id="cd07361">
    <property type="entry name" value="MEMO_like"/>
    <property type="match status" value="1"/>
</dbReference>
<protein>
    <submittedName>
        <fullName evidence="2">UPF0103-domain-containing protein</fullName>
    </submittedName>
</protein>
<organism evidence="2 3">
    <name type="scientific">Choiromyces venosus 120613-1</name>
    <dbReference type="NCBI Taxonomy" id="1336337"/>
    <lineage>
        <taxon>Eukaryota</taxon>
        <taxon>Fungi</taxon>
        <taxon>Dikarya</taxon>
        <taxon>Ascomycota</taxon>
        <taxon>Pezizomycotina</taxon>
        <taxon>Pezizomycetes</taxon>
        <taxon>Pezizales</taxon>
        <taxon>Tuberaceae</taxon>
        <taxon>Choiromyces</taxon>
    </lineage>
</organism>
<sequence length="329" mass="36550">MPRRLATHANSWYVADPRKLDAQLNAWITAVKADECGMTKLPIPNARVIMAPHAGYSYSGATAGFSYAAWDLSKATRIFILGPAHHVYINGCSISGCNAFDTPLGELLPDSEVLQKLEDTGKFSRITLKADEDEHSIEMHLPFIFKAIEFAEKFPKDVKIVPIIVGSITTTQEKTYGALLKPYLEDPQNAFVISTDFCHWGPRFSYTGYFPELPSHDNPNAELVFLNETGHQVIKHPLYKSIRALDHQGMSAISTGKHSEFAAYLEKTRNTVCGRHPIGVIMAAAELMFGENKGSSFGRFRYLNYAQSEELNDINGSSVSYVSGFMEMP</sequence>
<reference evidence="2 3" key="1">
    <citation type="journal article" date="2018" name="Nat. Ecol. Evol.">
        <title>Pezizomycetes genomes reveal the molecular basis of ectomycorrhizal truffle lifestyle.</title>
        <authorList>
            <person name="Murat C."/>
            <person name="Payen T."/>
            <person name="Noel B."/>
            <person name="Kuo A."/>
            <person name="Morin E."/>
            <person name="Chen J."/>
            <person name="Kohler A."/>
            <person name="Krizsan K."/>
            <person name="Balestrini R."/>
            <person name="Da Silva C."/>
            <person name="Montanini B."/>
            <person name="Hainaut M."/>
            <person name="Levati E."/>
            <person name="Barry K.W."/>
            <person name="Belfiori B."/>
            <person name="Cichocki N."/>
            <person name="Clum A."/>
            <person name="Dockter R.B."/>
            <person name="Fauchery L."/>
            <person name="Guy J."/>
            <person name="Iotti M."/>
            <person name="Le Tacon F."/>
            <person name="Lindquist E.A."/>
            <person name="Lipzen A."/>
            <person name="Malagnac F."/>
            <person name="Mello A."/>
            <person name="Molinier V."/>
            <person name="Miyauchi S."/>
            <person name="Poulain J."/>
            <person name="Riccioni C."/>
            <person name="Rubini A."/>
            <person name="Sitrit Y."/>
            <person name="Splivallo R."/>
            <person name="Traeger S."/>
            <person name="Wang M."/>
            <person name="Zifcakova L."/>
            <person name="Wipf D."/>
            <person name="Zambonelli A."/>
            <person name="Paolocci F."/>
            <person name="Nowrousian M."/>
            <person name="Ottonello S."/>
            <person name="Baldrian P."/>
            <person name="Spatafora J.W."/>
            <person name="Henrissat B."/>
            <person name="Nagy L.G."/>
            <person name="Aury J.M."/>
            <person name="Wincker P."/>
            <person name="Grigoriev I.V."/>
            <person name="Bonfante P."/>
            <person name="Martin F.M."/>
        </authorList>
    </citation>
    <scope>NUCLEOTIDE SEQUENCE [LARGE SCALE GENOMIC DNA]</scope>
    <source>
        <strain evidence="2 3">120613-1</strain>
    </source>
</reference>
<dbReference type="PANTHER" id="PTHR11060:SF0">
    <property type="entry name" value="PROTEIN MEMO1"/>
    <property type="match status" value="1"/>
</dbReference>
<proteinExistence type="inferred from homology"/>
<dbReference type="AlphaFoldDB" id="A0A3N4J2N9"/>
<dbReference type="NCBIfam" id="TIGR04336">
    <property type="entry name" value="AmmeMemoSam_B"/>
    <property type="match status" value="1"/>
</dbReference>
<dbReference type="STRING" id="1336337.A0A3N4J2N9"/>
<name>A0A3N4J2N9_9PEZI</name>
<keyword evidence="3" id="KW-1185">Reference proteome</keyword>
<dbReference type="PANTHER" id="PTHR11060">
    <property type="entry name" value="PROTEIN MEMO1"/>
    <property type="match status" value="1"/>
</dbReference>
<dbReference type="OrthoDB" id="417112at2759"/>
<evidence type="ECO:0000256" key="1">
    <source>
        <dbReference type="ARBA" id="ARBA00006315"/>
    </source>
</evidence>
<dbReference type="Proteomes" id="UP000276215">
    <property type="component" value="Unassembled WGS sequence"/>
</dbReference>
<dbReference type="EMBL" id="ML120470">
    <property type="protein sequence ID" value="RPA92569.1"/>
    <property type="molecule type" value="Genomic_DNA"/>
</dbReference>
<accession>A0A3N4J2N9</accession>
<dbReference type="InterPro" id="IPR002737">
    <property type="entry name" value="MEMO1_fam"/>
</dbReference>
<dbReference type="Pfam" id="PF01875">
    <property type="entry name" value="Memo"/>
    <property type="match status" value="1"/>
</dbReference>
<gene>
    <name evidence="2" type="ORF">L873DRAFT_1709260</name>
</gene>
<evidence type="ECO:0000313" key="3">
    <source>
        <dbReference type="Proteomes" id="UP000276215"/>
    </source>
</evidence>
<dbReference type="HAMAP" id="MF_00055">
    <property type="entry name" value="MEMO1"/>
    <property type="match status" value="1"/>
</dbReference>
<dbReference type="Gene3D" id="3.40.830.10">
    <property type="entry name" value="LigB-like"/>
    <property type="match status" value="1"/>
</dbReference>
<evidence type="ECO:0000313" key="2">
    <source>
        <dbReference type="EMBL" id="RPA92569.1"/>
    </source>
</evidence>
<comment type="similarity">
    <text evidence="1">Belongs to the MEMO1 family.</text>
</comment>